<keyword evidence="3" id="KW-1185">Reference proteome</keyword>
<reference evidence="2 3" key="1">
    <citation type="submission" date="2023-07" db="EMBL/GenBank/DDBJ databases">
        <title>Sequencing the genomes of 1000 actinobacteria strains.</title>
        <authorList>
            <person name="Klenk H.-P."/>
        </authorList>
    </citation>
    <scope>NUCLEOTIDE SEQUENCE [LARGE SCALE GENOMIC DNA]</scope>
    <source>
        <strain evidence="2 3">DSM 14785</strain>
    </source>
</reference>
<organism evidence="2 3">
    <name type="scientific">Cellulomonas iranensis</name>
    <dbReference type="NCBI Taxonomy" id="76862"/>
    <lineage>
        <taxon>Bacteria</taxon>
        <taxon>Bacillati</taxon>
        <taxon>Actinomycetota</taxon>
        <taxon>Actinomycetes</taxon>
        <taxon>Micrococcales</taxon>
        <taxon>Cellulomonadaceae</taxon>
        <taxon>Cellulomonas</taxon>
    </lineage>
</organism>
<gene>
    <name evidence="2" type="ORF">JO380_002018</name>
</gene>
<feature type="transmembrane region" description="Helical" evidence="1">
    <location>
        <begin position="113"/>
        <end position="140"/>
    </location>
</feature>
<feature type="transmembrane region" description="Helical" evidence="1">
    <location>
        <begin position="146"/>
        <end position="171"/>
    </location>
</feature>
<evidence type="ECO:0000313" key="2">
    <source>
        <dbReference type="EMBL" id="MDQ0425637.1"/>
    </source>
</evidence>
<sequence>MNAALRAEATKLRRSPVGLIATVALVGGTIAVLGGITAAVAGGDPAMIAKAGPAAALDWTGLLSGAGQVTAAAGMLGCGTVLAWLFAREFTDGTIVGLFALPVTRGRIALAKLAVYACWVALVGVALTSGLLALGLALGYGAPDRAVWAGLARLCVLVLLTGAVTTPVALAATAARSLLAGVGCTVGLVVVAQVGALAGAGGWMPLAAPALWAASGGTAVTTPQLALAVAVGAAAAAAAWWTWSRLTCRR</sequence>
<keyword evidence="1" id="KW-1133">Transmembrane helix</keyword>
<comment type="caution">
    <text evidence="2">The sequence shown here is derived from an EMBL/GenBank/DDBJ whole genome shotgun (WGS) entry which is preliminary data.</text>
</comment>
<feature type="transmembrane region" description="Helical" evidence="1">
    <location>
        <begin position="20"/>
        <end position="42"/>
    </location>
</feature>
<dbReference type="EMBL" id="JAUSVM010000001">
    <property type="protein sequence ID" value="MDQ0425637.1"/>
    <property type="molecule type" value="Genomic_DNA"/>
</dbReference>
<dbReference type="RefSeq" id="WP_070319421.1">
    <property type="nucleotide sequence ID" value="NZ_JAUSVM010000001.1"/>
</dbReference>
<proteinExistence type="predicted"/>
<name>A0ABU0GJW9_9CELL</name>
<protein>
    <submittedName>
        <fullName evidence="2">ABC-2 type transport system permease protein</fullName>
    </submittedName>
</protein>
<dbReference type="Pfam" id="PF12730">
    <property type="entry name" value="ABC2_membrane_4"/>
    <property type="match status" value="1"/>
</dbReference>
<dbReference type="Proteomes" id="UP001240250">
    <property type="component" value="Unassembled WGS sequence"/>
</dbReference>
<evidence type="ECO:0000313" key="3">
    <source>
        <dbReference type="Proteomes" id="UP001240250"/>
    </source>
</evidence>
<feature type="transmembrane region" description="Helical" evidence="1">
    <location>
        <begin position="224"/>
        <end position="243"/>
    </location>
</feature>
<feature type="transmembrane region" description="Helical" evidence="1">
    <location>
        <begin position="62"/>
        <end position="87"/>
    </location>
</feature>
<evidence type="ECO:0000256" key="1">
    <source>
        <dbReference type="SAM" id="Phobius"/>
    </source>
</evidence>
<keyword evidence="1" id="KW-0472">Membrane</keyword>
<feature type="transmembrane region" description="Helical" evidence="1">
    <location>
        <begin position="178"/>
        <end position="204"/>
    </location>
</feature>
<accession>A0ABU0GJW9</accession>
<keyword evidence="1" id="KW-0812">Transmembrane</keyword>